<dbReference type="EMBL" id="JBHTGL010000008">
    <property type="protein sequence ID" value="MFD0625506.1"/>
    <property type="molecule type" value="Genomic_DNA"/>
</dbReference>
<name>A0ABW2WXY7_9ACTN</name>
<keyword evidence="1" id="KW-1133">Transmembrane helix</keyword>
<proteinExistence type="predicted"/>
<evidence type="ECO:0008006" key="4">
    <source>
        <dbReference type="Google" id="ProtNLM"/>
    </source>
</evidence>
<keyword evidence="1" id="KW-0472">Membrane</keyword>
<feature type="transmembrane region" description="Helical" evidence="1">
    <location>
        <begin position="167"/>
        <end position="194"/>
    </location>
</feature>
<evidence type="ECO:0000256" key="1">
    <source>
        <dbReference type="SAM" id="Phobius"/>
    </source>
</evidence>
<keyword evidence="3" id="KW-1185">Reference proteome</keyword>
<dbReference type="Proteomes" id="UP001596915">
    <property type="component" value="Unassembled WGS sequence"/>
</dbReference>
<accession>A0ABW2WXY7</accession>
<feature type="transmembrane region" description="Helical" evidence="1">
    <location>
        <begin position="139"/>
        <end position="161"/>
    </location>
</feature>
<organism evidence="2 3">
    <name type="scientific">Streptomyces sanglieri</name>
    <dbReference type="NCBI Taxonomy" id="193460"/>
    <lineage>
        <taxon>Bacteria</taxon>
        <taxon>Bacillati</taxon>
        <taxon>Actinomycetota</taxon>
        <taxon>Actinomycetes</taxon>
        <taxon>Kitasatosporales</taxon>
        <taxon>Streptomycetaceae</taxon>
        <taxon>Streptomyces</taxon>
    </lineage>
</organism>
<feature type="transmembrane region" description="Helical" evidence="1">
    <location>
        <begin position="76"/>
        <end position="104"/>
    </location>
</feature>
<reference evidence="3" key="1">
    <citation type="journal article" date="2019" name="Int. J. Syst. Evol. Microbiol.">
        <title>The Global Catalogue of Microorganisms (GCM) 10K type strain sequencing project: providing services to taxonomists for standard genome sequencing and annotation.</title>
        <authorList>
            <consortium name="The Broad Institute Genomics Platform"/>
            <consortium name="The Broad Institute Genome Sequencing Center for Infectious Disease"/>
            <person name="Wu L."/>
            <person name="Ma J."/>
        </authorList>
    </citation>
    <scope>NUCLEOTIDE SEQUENCE [LARGE SCALE GENOMIC DNA]</scope>
    <source>
        <strain evidence="3">JCM 12607</strain>
    </source>
</reference>
<evidence type="ECO:0000313" key="3">
    <source>
        <dbReference type="Proteomes" id="UP001596915"/>
    </source>
</evidence>
<sequence length="221" mass="23645">MSRRAQLPPPPPPVEIRSWPDREAMLTDRAAVLGELVRAHVAPGRLAMLWLWGSICALGWLLVGTALMTFEESYDVISAGIGVIIAAMGVGCMVPAVVLVVVGLRRDRRIRRLLDAWGGLDRDPARDAALRMPGAGTAWLVMSFVLCAVGLVTCFVVPAAATAERDSYSLVALFMGLGLVAWLVGLIGVVKAFAHRRWVRRVLIGAPAPEPLISVGGGAHR</sequence>
<protein>
    <recommendedName>
        <fullName evidence="4">Integral membrane protein</fullName>
    </recommendedName>
</protein>
<keyword evidence="1" id="KW-0812">Transmembrane</keyword>
<comment type="caution">
    <text evidence="2">The sequence shown here is derived from an EMBL/GenBank/DDBJ whole genome shotgun (WGS) entry which is preliminary data.</text>
</comment>
<feature type="transmembrane region" description="Helical" evidence="1">
    <location>
        <begin position="48"/>
        <end position="70"/>
    </location>
</feature>
<gene>
    <name evidence="2" type="ORF">ACFQ2K_24950</name>
</gene>
<evidence type="ECO:0000313" key="2">
    <source>
        <dbReference type="EMBL" id="MFD0625506.1"/>
    </source>
</evidence>